<protein>
    <submittedName>
        <fullName evidence="4">Chromosome partition protein Smc</fullName>
    </submittedName>
</protein>
<dbReference type="GO" id="GO:0016887">
    <property type="term" value="F:ATP hydrolysis activity"/>
    <property type="evidence" value="ECO:0007669"/>
    <property type="project" value="InterPro"/>
</dbReference>
<organism evidence="4 5">
    <name type="scientific">Neomoorella thermoacetica</name>
    <name type="common">Clostridium thermoaceticum</name>
    <dbReference type="NCBI Taxonomy" id="1525"/>
    <lineage>
        <taxon>Bacteria</taxon>
        <taxon>Bacillati</taxon>
        <taxon>Bacillota</taxon>
        <taxon>Clostridia</taxon>
        <taxon>Neomoorellales</taxon>
        <taxon>Neomoorellaceae</taxon>
        <taxon>Neomoorella</taxon>
    </lineage>
</organism>
<dbReference type="EMBL" id="MDDC01000001">
    <property type="protein sequence ID" value="OIQ61441.1"/>
    <property type="molecule type" value="Genomic_DNA"/>
</dbReference>
<keyword evidence="2" id="KW-0812">Transmembrane</keyword>
<dbReference type="SUPFAM" id="SSF52540">
    <property type="entry name" value="P-loop containing nucleoside triphosphate hydrolases"/>
    <property type="match status" value="1"/>
</dbReference>
<feature type="coiled-coil region" evidence="1">
    <location>
        <begin position="203"/>
        <end position="409"/>
    </location>
</feature>
<dbReference type="Proteomes" id="UP000182811">
    <property type="component" value="Unassembled WGS sequence"/>
</dbReference>
<feature type="coiled-coil region" evidence="1">
    <location>
        <begin position="983"/>
        <end position="1049"/>
    </location>
</feature>
<accession>A0A1J5NQF8</accession>
<reference evidence="4 5" key="1">
    <citation type="submission" date="2016-08" db="EMBL/GenBank/DDBJ databases">
        <title>Genome-based comparison of Moorella thermoacetic strains.</title>
        <authorList>
            <person name="Poehlein A."/>
            <person name="Bengelsdorf F.R."/>
            <person name="Esser C."/>
            <person name="Duerre P."/>
            <person name="Daniel R."/>
        </authorList>
    </citation>
    <scope>NUCLEOTIDE SEQUENCE [LARGE SCALE GENOMIC DNA]</scope>
    <source>
        <strain evidence="4 5">DSM 21394</strain>
    </source>
</reference>
<keyword evidence="2" id="KW-0472">Membrane</keyword>
<feature type="coiled-coil region" evidence="1">
    <location>
        <begin position="472"/>
        <end position="517"/>
    </location>
</feature>
<dbReference type="PANTHER" id="PTHR41259:SF1">
    <property type="entry name" value="DOUBLE-STRAND BREAK REPAIR RAD50 ATPASE, PUTATIVE-RELATED"/>
    <property type="match status" value="1"/>
</dbReference>
<dbReference type="Pfam" id="PF13476">
    <property type="entry name" value="AAA_23"/>
    <property type="match status" value="1"/>
</dbReference>
<dbReference type="Gene3D" id="3.40.50.300">
    <property type="entry name" value="P-loop containing nucleotide triphosphate hydrolases"/>
    <property type="match status" value="2"/>
</dbReference>
<sequence>MPAVTWRRLSLAGFGCYREQVTVTFQEGLNVLVAPNEKGKSTLVAGLEAVLFGLPNTVNPEAFGSARFANREEPDRFEGEVEFLVDGRVYAIKRQFNTNRVTIRSRGVHGWEEVWRGNHNPGAHKKIPAYVEHLTAFLGITSRELFEATFCLGQPLPEGRALSSEVQKLLSGSGGHYQDALKILAGDLRVLTRYCGDRGVGNNGRKDARLEELQAEIAALRAQQQAAGSTIEELAAVRSRLQELATEIKNVRAQLKKQQDLRAAWDRWRALQLRYKSALREQQQAAAVQERARELEQKIRRHQEQAARLYPEWAAAPAGSAGQLDRLVELEQEIARLQGEAANWEAQLRDLNEEQEALTARLQGELAAVANHPDILRDLEDLQSLQKEQEQLAGQVQELAARAEEVAAELADLPDFSVLGNSPAAVLEGLQVAARQLLEDWGRFQEQQNRCEELEAELAGDLSCFAGLPPEKEALVASYEATRIALEKEEKEAREACRRLEEQKAAYRRREEEYRREFGDLDALGEEALHAATDKPGLLAELQAREAARQAALATGSRRRQVLTLALAGAGLLAGLAAGLATGSRLFAAAVALVLGGLGCGAGAYLGRPGRDILDLTAEITALQERLAQLDANLGPWAGAAAAELGELRRRLLERERARAELAALAASLPDTAEEEAARQALEAAVKALRDFQAATAAISTRFNDVTAAYRRYLAAREEMERLAAEMEAFTIKAVGAPPPAALTVPLAGLGAPWPGLARLARLAGQAPATAGELLAWLKELDRSAWEDFLARARRWEELTARDRQVKEKREQLLQPDKEGRTALVRLAAKITGLERHIAPFTAATEAGEIAPLLEEAARIKERLAELGGQQQAAGSRVKDLRGQIQELELEAEGLREDLAALLAPVDGEAGKAMERRQGYEQLAREWLGWQEQLAGLLGEGSLEDLAAAYLDAANRTMAVLQEWQALVREHPGLPEPGGETKGEELEEQYRALQAGIIEMEGRLQGLEEEERQLLRRQSQLEGGQIANMAIVAETLAAREKELERLELEAGALALAYRELAAAARDYSQEYRRELALAASRYFNLFTGRQERRVDITEDFQVEVREGGVAVALAQLSRGAQDQLYLSLRLAIGDLLSADLTLPFIFDDCFVNCDAERRERIRESLAALALERQLLLLSHDPYFAPWGTPVQIESQGTC</sequence>
<dbReference type="OrthoDB" id="9764467at2"/>
<gene>
    <name evidence="4" type="primary">smc_1</name>
    <name evidence="4" type="ORF">MOTE_00040</name>
</gene>
<feature type="domain" description="Rad50/SbcC-type AAA" evidence="3">
    <location>
        <begin position="8"/>
        <end position="298"/>
    </location>
</feature>
<name>A0A1J5NQF8_NEOTH</name>
<evidence type="ECO:0000313" key="5">
    <source>
        <dbReference type="Proteomes" id="UP000182811"/>
    </source>
</evidence>
<dbReference type="PANTHER" id="PTHR41259">
    <property type="entry name" value="DOUBLE-STRAND BREAK REPAIR RAD50 ATPASE, PUTATIVE-RELATED"/>
    <property type="match status" value="1"/>
</dbReference>
<proteinExistence type="predicted"/>
<evidence type="ECO:0000256" key="2">
    <source>
        <dbReference type="SAM" id="Phobius"/>
    </source>
</evidence>
<comment type="caution">
    <text evidence="4">The sequence shown here is derived from an EMBL/GenBank/DDBJ whole genome shotgun (WGS) entry which is preliminary data.</text>
</comment>
<evidence type="ECO:0000259" key="3">
    <source>
        <dbReference type="Pfam" id="PF13476"/>
    </source>
</evidence>
<dbReference type="InterPro" id="IPR027417">
    <property type="entry name" value="P-loop_NTPase"/>
</dbReference>
<dbReference type="GO" id="GO:0006302">
    <property type="term" value="P:double-strand break repair"/>
    <property type="evidence" value="ECO:0007669"/>
    <property type="project" value="InterPro"/>
</dbReference>
<feature type="transmembrane region" description="Helical" evidence="2">
    <location>
        <begin position="586"/>
        <end position="606"/>
    </location>
</feature>
<evidence type="ECO:0000313" key="4">
    <source>
        <dbReference type="EMBL" id="OIQ61441.1"/>
    </source>
</evidence>
<feature type="transmembrane region" description="Helical" evidence="2">
    <location>
        <begin position="562"/>
        <end position="580"/>
    </location>
</feature>
<keyword evidence="2" id="KW-1133">Transmembrane helix</keyword>
<keyword evidence="1" id="KW-0175">Coiled coil</keyword>
<feature type="coiled-coil region" evidence="1">
    <location>
        <begin position="871"/>
        <end position="898"/>
    </location>
</feature>
<dbReference type="InterPro" id="IPR038729">
    <property type="entry name" value="Rad50/SbcC_AAA"/>
</dbReference>
<evidence type="ECO:0000256" key="1">
    <source>
        <dbReference type="SAM" id="Coils"/>
    </source>
</evidence>
<dbReference type="AlphaFoldDB" id="A0A1J5NQF8"/>